<keyword evidence="4" id="KW-0597">Phosphoprotein</keyword>
<accession>A0A4Q0VM09</accession>
<dbReference type="PRINTS" id="PR00344">
    <property type="entry name" value="BCTRLSENSOR"/>
</dbReference>
<dbReference type="GO" id="GO:0004721">
    <property type="term" value="F:phosphoprotein phosphatase activity"/>
    <property type="evidence" value="ECO:0007669"/>
    <property type="project" value="TreeGrafter"/>
</dbReference>
<dbReference type="OrthoDB" id="9813151at2"/>
<keyword evidence="7" id="KW-0902">Two-component regulatory system</keyword>
<evidence type="ECO:0000313" key="10">
    <source>
        <dbReference type="Proteomes" id="UP000290602"/>
    </source>
</evidence>
<dbReference type="AlphaFoldDB" id="A0A4Q0VM09"/>
<dbReference type="InterPro" id="IPR035965">
    <property type="entry name" value="PAS-like_dom_sf"/>
</dbReference>
<evidence type="ECO:0000256" key="7">
    <source>
        <dbReference type="ARBA" id="ARBA00023012"/>
    </source>
</evidence>
<dbReference type="Pfam" id="PF02518">
    <property type="entry name" value="HATPase_c"/>
    <property type="match status" value="1"/>
</dbReference>
<reference evidence="9 10" key="1">
    <citation type="submission" date="2018-08" db="EMBL/GenBank/DDBJ databases">
        <title>Lactobacillus suantsai sp. nov., isolated from traditional fermented suan-tsai in Taiwan.</title>
        <authorList>
            <person name="Huang C.-H."/>
        </authorList>
    </citation>
    <scope>NUCLEOTIDE SEQUENCE [LARGE SCALE GENOMIC DNA]</scope>
    <source>
        <strain evidence="9 10">BCRC 12945</strain>
    </source>
</reference>
<dbReference type="PANTHER" id="PTHR45453">
    <property type="entry name" value="PHOSPHATE REGULON SENSOR PROTEIN PHOR"/>
    <property type="match status" value="1"/>
</dbReference>
<evidence type="ECO:0000256" key="6">
    <source>
        <dbReference type="ARBA" id="ARBA00022777"/>
    </source>
</evidence>
<dbReference type="Gene3D" id="1.10.287.130">
    <property type="match status" value="1"/>
</dbReference>
<evidence type="ECO:0000256" key="2">
    <source>
        <dbReference type="ARBA" id="ARBA00004370"/>
    </source>
</evidence>
<evidence type="ECO:0000256" key="4">
    <source>
        <dbReference type="ARBA" id="ARBA00022553"/>
    </source>
</evidence>
<dbReference type="GO" id="GO:0000155">
    <property type="term" value="F:phosphorelay sensor kinase activity"/>
    <property type="evidence" value="ECO:0007669"/>
    <property type="project" value="InterPro"/>
</dbReference>
<protein>
    <recommendedName>
        <fullName evidence="3">histidine kinase</fullName>
        <ecNumber evidence="3">2.7.13.3</ecNumber>
    </recommendedName>
</protein>
<dbReference type="InterPro" id="IPR036097">
    <property type="entry name" value="HisK_dim/P_sf"/>
</dbReference>
<dbReference type="PANTHER" id="PTHR45453:SF1">
    <property type="entry name" value="PHOSPHATE REGULON SENSOR PROTEIN PHOR"/>
    <property type="match status" value="1"/>
</dbReference>
<dbReference type="InterPro" id="IPR000014">
    <property type="entry name" value="PAS"/>
</dbReference>
<sequence>MSRQFTWGSAIVLLSLNTLLVWGLRPDNSGWALVIGWSFAAIEWGCLLWVQRWAQQRINILTKKVQQMRHAEALAHVLLSPHDPFYQLALQINYLQTQQRKFHRKMAGQNQEFATLLDYLPIGVMVIDRYRKVELANPAMEQFLQQRISPRRHLFTQDVRQFELASLINKALSERQTQHRVLKLPGSPNERTIDAQVVYTATSQDYFQVLVLLYDVTEVYAVEQMQMDFVSNASHELKTPVTAISGFAKTLLAGAKDDPEKSVEFLQIIDQQSDRLVELINDVLTISHLESGNAVEINQVGVGQLVANQVHLLTPLAGVNQVALTNQVPAEFTAATDQRKLDQIIKNVLSNAIKYNRPQGSVTLRLKTTTTTWSLIIADTGIGISQSDQLRVFERFYRAELSHSNQRVSGSGLGLAIVRELVQALNGKLELQSELGQGTTVTLTFPRKTAEALSAQQRLAARKTELSR</sequence>
<dbReference type="InterPro" id="IPR003594">
    <property type="entry name" value="HATPase_dom"/>
</dbReference>
<dbReference type="InterPro" id="IPR036890">
    <property type="entry name" value="HATPase_C_sf"/>
</dbReference>
<evidence type="ECO:0000256" key="5">
    <source>
        <dbReference type="ARBA" id="ARBA00022679"/>
    </source>
</evidence>
<comment type="caution">
    <text evidence="9">The sequence shown here is derived from an EMBL/GenBank/DDBJ whole genome shotgun (WGS) entry which is preliminary data.</text>
</comment>
<proteinExistence type="predicted"/>
<keyword evidence="5" id="KW-0808">Transferase</keyword>
<dbReference type="FunFam" id="3.30.565.10:FF:000006">
    <property type="entry name" value="Sensor histidine kinase WalK"/>
    <property type="match status" value="1"/>
</dbReference>
<dbReference type="EMBL" id="QXIL01000001">
    <property type="protein sequence ID" value="RXI80102.1"/>
    <property type="molecule type" value="Genomic_DNA"/>
</dbReference>
<dbReference type="Proteomes" id="UP000290602">
    <property type="component" value="Unassembled WGS sequence"/>
</dbReference>
<keyword evidence="8" id="KW-0472">Membrane</keyword>
<dbReference type="InterPro" id="IPR003661">
    <property type="entry name" value="HisK_dim/P_dom"/>
</dbReference>
<evidence type="ECO:0000313" key="9">
    <source>
        <dbReference type="EMBL" id="RXI80102.1"/>
    </source>
</evidence>
<comment type="catalytic activity">
    <reaction evidence="1">
        <text>ATP + protein L-histidine = ADP + protein N-phospho-L-histidine.</text>
        <dbReference type="EC" id="2.7.13.3"/>
    </reaction>
</comment>
<comment type="subcellular location">
    <subcellularLocation>
        <location evidence="2">Membrane</location>
    </subcellularLocation>
</comment>
<dbReference type="GO" id="GO:0005886">
    <property type="term" value="C:plasma membrane"/>
    <property type="evidence" value="ECO:0007669"/>
    <property type="project" value="TreeGrafter"/>
</dbReference>
<dbReference type="SMART" id="SM00388">
    <property type="entry name" value="HisKA"/>
    <property type="match status" value="1"/>
</dbReference>
<dbReference type="InterPro" id="IPR005467">
    <property type="entry name" value="His_kinase_dom"/>
</dbReference>
<name>A0A4Q0VM09_9LACO</name>
<dbReference type="CDD" id="cd00075">
    <property type="entry name" value="HATPase"/>
    <property type="match status" value="1"/>
</dbReference>
<evidence type="ECO:0000256" key="8">
    <source>
        <dbReference type="ARBA" id="ARBA00023136"/>
    </source>
</evidence>
<dbReference type="SUPFAM" id="SSF47384">
    <property type="entry name" value="Homodimeric domain of signal transducing histidine kinase"/>
    <property type="match status" value="1"/>
</dbReference>
<dbReference type="InterPro" id="IPR050351">
    <property type="entry name" value="BphY/WalK/GraS-like"/>
</dbReference>
<dbReference type="Pfam" id="PF00512">
    <property type="entry name" value="HisKA"/>
    <property type="match status" value="1"/>
</dbReference>
<dbReference type="Gene3D" id="3.30.450.20">
    <property type="entry name" value="PAS domain"/>
    <property type="match status" value="1"/>
</dbReference>
<gene>
    <name evidence="9" type="ORF">DXH47_00630</name>
</gene>
<evidence type="ECO:0000256" key="3">
    <source>
        <dbReference type="ARBA" id="ARBA00012438"/>
    </source>
</evidence>
<keyword evidence="10" id="KW-1185">Reference proteome</keyword>
<keyword evidence="6" id="KW-0418">Kinase</keyword>
<dbReference type="CDD" id="cd00082">
    <property type="entry name" value="HisKA"/>
    <property type="match status" value="1"/>
</dbReference>
<dbReference type="Pfam" id="PF13188">
    <property type="entry name" value="PAS_8"/>
    <property type="match status" value="1"/>
</dbReference>
<dbReference type="PROSITE" id="PS50109">
    <property type="entry name" value="HIS_KIN"/>
    <property type="match status" value="1"/>
</dbReference>
<evidence type="ECO:0000256" key="1">
    <source>
        <dbReference type="ARBA" id="ARBA00000085"/>
    </source>
</evidence>
<dbReference type="SUPFAM" id="SSF55785">
    <property type="entry name" value="PYP-like sensor domain (PAS domain)"/>
    <property type="match status" value="1"/>
</dbReference>
<organism evidence="9 10">
    <name type="scientific">Levilactobacillus suantsaii</name>
    <dbReference type="NCBI Taxonomy" id="2292255"/>
    <lineage>
        <taxon>Bacteria</taxon>
        <taxon>Bacillati</taxon>
        <taxon>Bacillota</taxon>
        <taxon>Bacilli</taxon>
        <taxon>Lactobacillales</taxon>
        <taxon>Lactobacillaceae</taxon>
        <taxon>Levilactobacillus</taxon>
    </lineage>
</organism>
<dbReference type="InterPro" id="IPR004358">
    <property type="entry name" value="Sig_transdc_His_kin-like_C"/>
</dbReference>
<dbReference type="RefSeq" id="WP_129031161.1">
    <property type="nucleotide sequence ID" value="NZ_CP059603.1"/>
</dbReference>
<dbReference type="SUPFAM" id="SSF55874">
    <property type="entry name" value="ATPase domain of HSP90 chaperone/DNA topoisomerase II/histidine kinase"/>
    <property type="match status" value="1"/>
</dbReference>
<dbReference type="Gene3D" id="3.30.565.10">
    <property type="entry name" value="Histidine kinase-like ATPase, C-terminal domain"/>
    <property type="match status" value="1"/>
</dbReference>
<dbReference type="EC" id="2.7.13.3" evidence="3"/>
<dbReference type="GO" id="GO:0016036">
    <property type="term" value="P:cellular response to phosphate starvation"/>
    <property type="evidence" value="ECO:0007669"/>
    <property type="project" value="TreeGrafter"/>
</dbReference>
<dbReference type="FunFam" id="1.10.287.130:FF:000001">
    <property type="entry name" value="Two-component sensor histidine kinase"/>
    <property type="match status" value="1"/>
</dbReference>
<dbReference type="SMART" id="SM00387">
    <property type="entry name" value="HATPase_c"/>
    <property type="match status" value="1"/>
</dbReference>